<keyword evidence="4" id="KW-1003">Cell membrane</keyword>
<keyword evidence="5" id="KW-0597">Phosphoprotein</keyword>
<dbReference type="GO" id="GO:0000155">
    <property type="term" value="F:phosphorelay sensor kinase activity"/>
    <property type="evidence" value="ECO:0007669"/>
    <property type="project" value="InterPro"/>
</dbReference>
<dbReference type="SMART" id="SM00304">
    <property type="entry name" value="HAMP"/>
    <property type="match status" value="1"/>
</dbReference>
<dbReference type="GO" id="GO:0005886">
    <property type="term" value="C:plasma membrane"/>
    <property type="evidence" value="ECO:0007669"/>
    <property type="project" value="UniProtKB-SubCell"/>
</dbReference>
<evidence type="ECO:0000256" key="2">
    <source>
        <dbReference type="ARBA" id="ARBA00004651"/>
    </source>
</evidence>
<evidence type="ECO:0000256" key="11">
    <source>
        <dbReference type="ARBA" id="ARBA00022989"/>
    </source>
</evidence>
<dbReference type="InterPro" id="IPR036890">
    <property type="entry name" value="HATPase_C_sf"/>
</dbReference>
<dbReference type="Gene3D" id="3.30.565.10">
    <property type="entry name" value="Histidine kinase-like ATPase, C-terminal domain"/>
    <property type="match status" value="1"/>
</dbReference>
<dbReference type="GO" id="GO:0005524">
    <property type="term" value="F:ATP binding"/>
    <property type="evidence" value="ECO:0007669"/>
    <property type="project" value="UniProtKB-KW"/>
</dbReference>
<keyword evidence="6" id="KW-0808">Transferase</keyword>
<evidence type="ECO:0000256" key="5">
    <source>
        <dbReference type="ARBA" id="ARBA00022553"/>
    </source>
</evidence>
<dbReference type="PROSITE" id="PS50109">
    <property type="entry name" value="HIS_KIN"/>
    <property type="match status" value="1"/>
</dbReference>
<feature type="transmembrane region" description="Helical" evidence="14">
    <location>
        <begin position="58"/>
        <end position="80"/>
    </location>
</feature>
<dbReference type="AlphaFoldDB" id="A0A1I1ZAZ7"/>
<dbReference type="SMART" id="SM00387">
    <property type="entry name" value="HATPase_c"/>
    <property type="match status" value="1"/>
</dbReference>
<evidence type="ECO:0000256" key="7">
    <source>
        <dbReference type="ARBA" id="ARBA00022692"/>
    </source>
</evidence>
<organism evidence="17 18">
    <name type="scientific">Lentibacillus persicus</name>
    <dbReference type="NCBI Taxonomy" id="640948"/>
    <lineage>
        <taxon>Bacteria</taxon>
        <taxon>Bacillati</taxon>
        <taxon>Bacillota</taxon>
        <taxon>Bacilli</taxon>
        <taxon>Bacillales</taxon>
        <taxon>Bacillaceae</taxon>
        <taxon>Lentibacillus</taxon>
    </lineage>
</organism>
<evidence type="ECO:0000313" key="17">
    <source>
        <dbReference type="EMBL" id="SFE28859.1"/>
    </source>
</evidence>
<evidence type="ECO:0000256" key="10">
    <source>
        <dbReference type="ARBA" id="ARBA00022840"/>
    </source>
</evidence>
<comment type="catalytic activity">
    <reaction evidence="1">
        <text>ATP + protein L-histidine = ADP + protein N-phospho-L-histidine.</text>
        <dbReference type="EC" id="2.7.13.3"/>
    </reaction>
</comment>
<feature type="domain" description="Histidine kinase" evidence="15">
    <location>
        <begin position="142"/>
        <end position="356"/>
    </location>
</feature>
<evidence type="ECO:0000256" key="4">
    <source>
        <dbReference type="ARBA" id="ARBA00022475"/>
    </source>
</evidence>
<dbReference type="SMART" id="SM00388">
    <property type="entry name" value="HisKA"/>
    <property type="match status" value="1"/>
</dbReference>
<dbReference type="SUPFAM" id="SSF55874">
    <property type="entry name" value="ATPase domain of HSP90 chaperone/DNA topoisomerase II/histidine kinase"/>
    <property type="match status" value="1"/>
</dbReference>
<dbReference type="InterPro" id="IPR003661">
    <property type="entry name" value="HisK_dim/P_dom"/>
</dbReference>
<dbReference type="Pfam" id="PF02518">
    <property type="entry name" value="HATPase_c"/>
    <property type="match status" value="1"/>
</dbReference>
<comment type="subcellular location">
    <subcellularLocation>
        <location evidence="2">Cell membrane</location>
        <topology evidence="2">Multi-pass membrane protein</topology>
    </subcellularLocation>
</comment>
<dbReference type="PROSITE" id="PS50885">
    <property type="entry name" value="HAMP"/>
    <property type="match status" value="1"/>
</dbReference>
<evidence type="ECO:0000259" key="15">
    <source>
        <dbReference type="PROSITE" id="PS50109"/>
    </source>
</evidence>
<dbReference type="CDD" id="cd00082">
    <property type="entry name" value="HisKA"/>
    <property type="match status" value="1"/>
</dbReference>
<evidence type="ECO:0000256" key="8">
    <source>
        <dbReference type="ARBA" id="ARBA00022741"/>
    </source>
</evidence>
<dbReference type="CDD" id="cd06225">
    <property type="entry name" value="HAMP"/>
    <property type="match status" value="1"/>
</dbReference>
<dbReference type="Pfam" id="PF00512">
    <property type="entry name" value="HisKA"/>
    <property type="match status" value="1"/>
</dbReference>
<feature type="domain" description="HAMP" evidence="16">
    <location>
        <begin position="82"/>
        <end position="134"/>
    </location>
</feature>
<dbReference type="EC" id="2.7.13.3" evidence="3"/>
<name>A0A1I1ZAZ7_9BACI</name>
<reference evidence="18" key="1">
    <citation type="submission" date="2016-10" db="EMBL/GenBank/DDBJ databases">
        <authorList>
            <person name="Varghese N."/>
            <person name="Submissions S."/>
        </authorList>
    </citation>
    <scope>NUCLEOTIDE SEQUENCE [LARGE SCALE GENOMIC DNA]</scope>
    <source>
        <strain evidence="18">DSM 22530</strain>
    </source>
</reference>
<dbReference type="SUPFAM" id="SSF158472">
    <property type="entry name" value="HAMP domain-like"/>
    <property type="match status" value="1"/>
</dbReference>
<accession>A0A1I1ZAZ7</accession>
<evidence type="ECO:0000256" key="13">
    <source>
        <dbReference type="ARBA" id="ARBA00023136"/>
    </source>
</evidence>
<evidence type="ECO:0000313" key="18">
    <source>
        <dbReference type="Proteomes" id="UP000199474"/>
    </source>
</evidence>
<protein>
    <recommendedName>
        <fullName evidence="3">histidine kinase</fullName>
        <ecNumber evidence="3">2.7.13.3</ecNumber>
    </recommendedName>
</protein>
<dbReference type="Gene3D" id="1.10.287.130">
    <property type="match status" value="1"/>
</dbReference>
<dbReference type="InterPro" id="IPR050398">
    <property type="entry name" value="HssS/ArlS-like"/>
</dbReference>
<dbReference type="Pfam" id="PF00672">
    <property type="entry name" value="HAMP"/>
    <property type="match status" value="1"/>
</dbReference>
<dbReference type="Gene3D" id="6.10.340.10">
    <property type="match status" value="1"/>
</dbReference>
<evidence type="ECO:0000259" key="16">
    <source>
        <dbReference type="PROSITE" id="PS50885"/>
    </source>
</evidence>
<feature type="transmembrane region" description="Helical" evidence="14">
    <location>
        <begin position="12"/>
        <end position="33"/>
    </location>
</feature>
<keyword evidence="11 14" id="KW-1133">Transmembrane helix</keyword>
<evidence type="ECO:0000256" key="6">
    <source>
        <dbReference type="ARBA" id="ARBA00022679"/>
    </source>
</evidence>
<dbReference type="InterPro" id="IPR003594">
    <property type="entry name" value="HATPase_dom"/>
</dbReference>
<keyword evidence="8" id="KW-0547">Nucleotide-binding</keyword>
<dbReference type="PRINTS" id="PR00344">
    <property type="entry name" value="BCTRLSENSOR"/>
</dbReference>
<dbReference type="InterPro" id="IPR005467">
    <property type="entry name" value="His_kinase_dom"/>
</dbReference>
<dbReference type="EMBL" id="FOMR01000012">
    <property type="protein sequence ID" value="SFE28859.1"/>
    <property type="molecule type" value="Genomic_DNA"/>
</dbReference>
<keyword evidence="18" id="KW-1185">Reference proteome</keyword>
<dbReference type="PANTHER" id="PTHR45528:SF1">
    <property type="entry name" value="SENSOR HISTIDINE KINASE CPXA"/>
    <property type="match status" value="1"/>
</dbReference>
<evidence type="ECO:0000256" key="3">
    <source>
        <dbReference type="ARBA" id="ARBA00012438"/>
    </source>
</evidence>
<evidence type="ECO:0000256" key="1">
    <source>
        <dbReference type="ARBA" id="ARBA00000085"/>
    </source>
</evidence>
<dbReference type="PANTHER" id="PTHR45528">
    <property type="entry name" value="SENSOR HISTIDINE KINASE CPXA"/>
    <property type="match status" value="1"/>
</dbReference>
<dbReference type="SUPFAM" id="SSF47384">
    <property type="entry name" value="Homodimeric domain of signal transducing histidine kinase"/>
    <property type="match status" value="1"/>
</dbReference>
<dbReference type="STRING" id="640948.SAMN05216238_11226"/>
<keyword evidence="10" id="KW-0067">ATP-binding</keyword>
<evidence type="ECO:0000256" key="9">
    <source>
        <dbReference type="ARBA" id="ARBA00022777"/>
    </source>
</evidence>
<sequence length="361" mass="40703">MTSLIPDGFLGRLSLLNVVIFASAIILSSLAVYNTACFLVDAMGTLNDSQQRQFNSLLFNYLLIFSVITIVGGSLLHFYLTRKLIKPIRRLIISFKQLKKGEYPKVAELSTKDEIGQLASHFNALVNQLEANDQQRHKLISDLSHELRTPLTNLNGYLQALERGDIEGSRELYTSLHGESRRLTSMMEALDQLKEWDHAASRSYVQYTTADMAEIIKQCTDMFSWRLEQEAIPITVDAETFEISIHIDGVQQVISNLLENAIQYYTGSGAIDIRGELYGSCYRISVSGPSESIPEAEVENIFRRFYRLDHSRNRLTGGSGLGLSIAREIVVNHGGRIGLSSQGSRNMFWFELPLDRNKDLE</sequence>
<proteinExistence type="predicted"/>
<dbReference type="InterPro" id="IPR004358">
    <property type="entry name" value="Sig_transdc_His_kin-like_C"/>
</dbReference>
<evidence type="ECO:0000256" key="12">
    <source>
        <dbReference type="ARBA" id="ARBA00023012"/>
    </source>
</evidence>
<dbReference type="Proteomes" id="UP000199474">
    <property type="component" value="Unassembled WGS sequence"/>
</dbReference>
<evidence type="ECO:0000256" key="14">
    <source>
        <dbReference type="SAM" id="Phobius"/>
    </source>
</evidence>
<keyword evidence="9 17" id="KW-0418">Kinase</keyword>
<dbReference type="InterPro" id="IPR003660">
    <property type="entry name" value="HAMP_dom"/>
</dbReference>
<keyword evidence="7 14" id="KW-0812">Transmembrane</keyword>
<dbReference type="InterPro" id="IPR036097">
    <property type="entry name" value="HisK_dim/P_sf"/>
</dbReference>
<keyword evidence="12" id="KW-0902">Two-component regulatory system</keyword>
<gene>
    <name evidence="17" type="ORF">SAMN05216238_11226</name>
</gene>
<keyword evidence="13 14" id="KW-0472">Membrane</keyword>